<dbReference type="InterPro" id="IPR010071">
    <property type="entry name" value="AA_adenyl_dom"/>
</dbReference>
<feature type="domain" description="AMP-binding enzyme C-terminal" evidence="3">
    <location>
        <begin position="458"/>
        <end position="533"/>
    </location>
</feature>
<feature type="domain" description="AMP-dependent synthetase/ligase" evidence="2">
    <location>
        <begin position="44"/>
        <end position="397"/>
    </location>
</feature>
<dbReference type="Pfam" id="PF13193">
    <property type="entry name" value="AMP-binding_C"/>
    <property type="match status" value="1"/>
</dbReference>
<evidence type="ECO:0000259" key="2">
    <source>
        <dbReference type="Pfam" id="PF00501"/>
    </source>
</evidence>
<dbReference type="InterPro" id="IPR000873">
    <property type="entry name" value="AMP-dep_synth/lig_dom"/>
</dbReference>
<reference evidence="5" key="1">
    <citation type="journal article" date="2019" name="Int. J. Syst. Evol. Microbiol.">
        <title>The Global Catalogue of Microorganisms (GCM) 10K type strain sequencing project: providing services to taxonomists for standard genome sequencing and annotation.</title>
        <authorList>
            <consortium name="The Broad Institute Genomics Platform"/>
            <consortium name="The Broad Institute Genome Sequencing Center for Infectious Disease"/>
            <person name="Wu L."/>
            <person name="Ma J."/>
        </authorList>
    </citation>
    <scope>NUCLEOTIDE SEQUENCE [LARGE SCALE GENOMIC DNA]</scope>
    <source>
        <strain evidence="5">JCM 4316</strain>
    </source>
</reference>
<evidence type="ECO:0000256" key="1">
    <source>
        <dbReference type="SAM" id="MobiDB-lite"/>
    </source>
</evidence>
<organism evidence="4 5">
    <name type="scientific">Streptomyces cuspidosporus</name>
    <dbReference type="NCBI Taxonomy" id="66882"/>
    <lineage>
        <taxon>Bacteria</taxon>
        <taxon>Bacillati</taxon>
        <taxon>Actinomycetota</taxon>
        <taxon>Actinomycetes</taxon>
        <taxon>Kitasatosporales</taxon>
        <taxon>Streptomycetaceae</taxon>
        <taxon>Streptomyces</taxon>
    </lineage>
</organism>
<dbReference type="PRINTS" id="PR00154">
    <property type="entry name" value="AMPBINDING"/>
</dbReference>
<name>A0ABP5SH81_9ACTN</name>
<dbReference type="InterPro" id="IPR020459">
    <property type="entry name" value="AMP-binding"/>
</dbReference>
<dbReference type="PANTHER" id="PTHR45527">
    <property type="entry name" value="NONRIBOSOMAL PEPTIDE SYNTHETASE"/>
    <property type="match status" value="1"/>
</dbReference>
<dbReference type="InterPro" id="IPR025110">
    <property type="entry name" value="AMP-bd_C"/>
</dbReference>
<feature type="compositionally biased region" description="Basic and acidic residues" evidence="1">
    <location>
        <begin position="10"/>
        <end position="20"/>
    </location>
</feature>
<proteinExistence type="predicted"/>
<dbReference type="PANTHER" id="PTHR45527:SF1">
    <property type="entry name" value="FATTY ACID SYNTHASE"/>
    <property type="match status" value="1"/>
</dbReference>
<dbReference type="NCBIfam" id="TIGR01733">
    <property type="entry name" value="AA-adenyl-dom"/>
    <property type="match status" value="1"/>
</dbReference>
<dbReference type="Pfam" id="PF00501">
    <property type="entry name" value="AMP-binding"/>
    <property type="match status" value="1"/>
</dbReference>
<feature type="region of interest" description="Disordered" evidence="1">
    <location>
        <begin position="1"/>
        <end position="30"/>
    </location>
</feature>
<evidence type="ECO:0008006" key="6">
    <source>
        <dbReference type="Google" id="ProtNLM"/>
    </source>
</evidence>
<evidence type="ECO:0000259" key="3">
    <source>
        <dbReference type="Pfam" id="PF13193"/>
    </source>
</evidence>
<dbReference type="Gene3D" id="3.40.50.12780">
    <property type="entry name" value="N-terminal domain of ligase-like"/>
    <property type="match status" value="1"/>
</dbReference>
<keyword evidence="5" id="KW-1185">Reference proteome</keyword>
<evidence type="ECO:0000313" key="4">
    <source>
        <dbReference type="EMBL" id="GAA2331063.1"/>
    </source>
</evidence>
<dbReference type="InterPro" id="IPR042099">
    <property type="entry name" value="ANL_N_sf"/>
</dbReference>
<evidence type="ECO:0000313" key="5">
    <source>
        <dbReference type="Proteomes" id="UP001500253"/>
    </source>
</evidence>
<gene>
    <name evidence="4" type="ORF">GCM10010246_12720</name>
</gene>
<dbReference type="InterPro" id="IPR020845">
    <property type="entry name" value="AMP-binding_CS"/>
</dbReference>
<dbReference type="Gene3D" id="3.30.300.30">
    <property type="match status" value="1"/>
</dbReference>
<dbReference type="EMBL" id="BAAASD010000004">
    <property type="protein sequence ID" value="GAA2331063.1"/>
    <property type="molecule type" value="Genomic_DNA"/>
</dbReference>
<dbReference type="RefSeq" id="WP_346173471.1">
    <property type="nucleotide sequence ID" value="NZ_BAAASD010000004.1"/>
</dbReference>
<dbReference type="Proteomes" id="UP001500253">
    <property type="component" value="Unassembled WGS sequence"/>
</dbReference>
<dbReference type="SUPFAM" id="SSF56801">
    <property type="entry name" value="Acetyl-CoA synthetase-like"/>
    <property type="match status" value="1"/>
</dbReference>
<sequence length="551" mass="59921">MTAPRAQPPAEHDTPQERPGRPAVPQQSAARQVSARTLTDAFADSLAANADGSAITADGASVSYRDLDTWARAIARLLRSHGIGRGDRVALRMPPGATALASMLGILWAGAAYVPLDIRNPPSRNRFILQDAGAAAFLGDPDGCRPGDVPVLGEERLHALRDTPAPHHPEPLTCAELGPHDTAYVIYTSGTTGKPKGVPIHHGAVTALLAGATQRFAFTTEDSWLLFHSIAFDVSVWEIWGAFATGGRLVVLPHWTARSPQGVLRVVEEERISVLSQTPTAFGTFAAAALAADAVLPALRYVVFAGEKLLPGTLRAWAGRYGLGHPALVNMYGITETTVHSTYHELTAADLAGADSVIGHPLPGFTHRVLTDAGDEAAPGEQGLLWLAGPQVSKGYLHRPDLNAERFRTLESPKDGLLRRYYCSGDLVSRRPDGVLVYHGREDLQVKLRGHRIELSDVEAAVRTHEQVADAVVWLRRFGPGDERLVCAYATTGEDVRIPARELREHVKRLLPSYMWPAVHQRLPELPRTINGKLDRDAVSRRFDEEREHRS</sequence>
<dbReference type="PROSITE" id="PS00455">
    <property type="entry name" value="AMP_BINDING"/>
    <property type="match status" value="1"/>
</dbReference>
<protein>
    <recommendedName>
        <fullName evidence="6">Amino acid adenylation domain-containing protein</fullName>
    </recommendedName>
</protein>
<comment type="caution">
    <text evidence="4">The sequence shown here is derived from an EMBL/GenBank/DDBJ whole genome shotgun (WGS) entry which is preliminary data.</text>
</comment>
<accession>A0ABP5SH81</accession>
<dbReference type="InterPro" id="IPR045851">
    <property type="entry name" value="AMP-bd_C_sf"/>
</dbReference>
<dbReference type="CDD" id="cd17643">
    <property type="entry name" value="A_NRPS_Cytc1-like"/>
    <property type="match status" value="1"/>
</dbReference>